<name>A0A7T4WR25_9STRA</name>
<evidence type="ECO:0000256" key="2">
    <source>
        <dbReference type="ARBA" id="ARBA00022448"/>
    </source>
</evidence>
<protein>
    <submittedName>
        <fullName evidence="4">NADH dehydrogenase subunit 9</fullName>
    </submittedName>
</protein>
<dbReference type="InterPro" id="IPR001268">
    <property type="entry name" value="NADH_UbQ_OxRdtase_30kDa_su"/>
</dbReference>
<dbReference type="PANTHER" id="PTHR10884:SF14">
    <property type="entry name" value="NADH DEHYDROGENASE [UBIQUINONE] IRON-SULFUR PROTEIN 3, MITOCHONDRIAL"/>
    <property type="match status" value="1"/>
</dbReference>
<organism evidence="4">
    <name type="scientific">Trieres regia</name>
    <dbReference type="NCBI Taxonomy" id="1335017"/>
    <lineage>
        <taxon>Eukaryota</taxon>
        <taxon>Sar</taxon>
        <taxon>Stramenopiles</taxon>
        <taxon>Ochrophyta</taxon>
        <taxon>Bacillariophyta</taxon>
        <taxon>Mediophyceae</taxon>
        <taxon>Biddulphiophycidae</taxon>
        <taxon>Eupodiscales</taxon>
        <taxon>Parodontellaceae</taxon>
        <taxon>Trieres</taxon>
    </lineage>
</organism>
<keyword evidence="4" id="KW-0496">Mitochondrion</keyword>
<dbReference type="HAMAP" id="MF_01357">
    <property type="entry name" value="NDH1_NuoC"/>
    <property type="match status" value="1"/>
</dbReference>
<dbReference type="InterPro" id="IPR010218">
    <property type="entry name" value="NADH_DH_suC"/>
</dbReference>
<geneLocation type="mitochondrion" evidence="4"/>
<evidence type="ECO:0000256" key="1">
    <source>
        <dbReference type="ARBA" id="ARBA00007569"/>
    </source>
</evidence>
<evidence type="ECO:0000313" key="4">
    <source>
        <dbReference type="EMBL" id="QQD79297.1"/>
    </source>
</evidence>
<proteinExistence type="inferred from homology"/>
<dbReference type="NCBIfam" id="TIGR01961">
    <property type="entry name" value="NuoC_fam"/>
    <property type="match status" value="1"/>
</dbReference>
<dbReference type="SUPFAM" id="SSF143243">
    <property type="entry name" value="Nqo5-like"/>
    <property type="match status" value="1"/>
</dbReference>
<dbReference type="GeneID" id="65341447"/>
<sequence length="189" mass="22438">MNQQLVIKNLAGIFQKCPVEKIQIYDTNITIIIKNSCLKNVLFFLKYHILTQFKILTCISSGDYPAKKYRFKIVYELLSIRFNTRLSVKISVYELMHVDSCSSLYSSSSWYECEIWDMYGIFFKNHPNLKRIMTDYGFEGYPLRKDFPLSGFIETKYNETQKRVINEALEFSQEYRTFNFLSPWGDKVI</sequence>
<dbReference type="GO" id="GO:0016651">
    <property type="term" value="F:oxidoreductase activity, acting on NAD(P)H"/>
    <property type="evidence" value="ECO:0007669"/>
    <property type="project" value="InterPro"/>
</dbReference>
<dbReference type="EMBL" id="MW018491">
    <property type="protein sequence ID" value="QQD79297.1"/>
    <property type="molecule type" value="Genomic_DNA"/>
</dbReference>
<dbReference type="PANTHER" id="PTHR10884">
    <property type="entry name" value="NADH DEHYDROGENASE UBIQUINONE IRON-SULFUR PROTEIN 3"/>
    <property type="match status" value="1"/>
</dbReference>
<feature type="domain" description="NADH:ubiquinone oxidoreductase 30kDa subunit" evidence="3">
    <location>
        <begin position="33"/>
        <end position="151"/>
    </location>
</feature>
<accession>A0A7T4WR25</accession>
<dbReference type="GO" id="GO:0008137">
    <property type="term" value="F:NADH dehydrogenase (ubiquinone) activity"/>
    <property type="evidence" value="ECO:0007669"/>
    <property type="project" value="InterPro"/>
</dbReference>
<dbReference type="AlphaFoldDB" id="A0A7T4WR25"/>
<comment type="similarity">
    <text evidence="1">Belongs to the complex I 30 kDa subunit family.</text>
</comment>
<evidence type="ECO:0000259" key="3">
    <source>
        <dbReference type="Pfam" id="PF00329"/>
    </source>
</evidence>
<dbReference type="InterPro" id="IPR037232">
    <property type="entry name" value="NADH_quin_OxRdtase_su_C/D-like"/>
</dbReference>
<dbReference type="RefSeq" id="YP_010131918.1">
    <property type="nucleotide sequence ID" value="NC_056371.1"/>
</dbReference>
<dbReference type="Pfam" id="PF00329">
    <property type="entry name" value="Complex1_30kDa"/>
    <property type="match status" value="1"/>
</dbReference>
<gene>
    <name evidence="4" type="primary">nad9</name>
</gene>
<dbReference type="Gene3D" id="3.30.460.80">
    <property type="entry name" value="NADH:ubiquinone oxidoreductase, 30kDa subunit"/>
    <property type="match status" value="1"/>
</dbReference>
<keyword evidence="2" id="KW-0813">Transport</keyword>
<reference evidence="4" key="1">
    <citation type="journal article" date="2021" name="J. Appl. Phycol.">
        <title>Mitochondrial genome of the harmful algal bloom species Odontella regia (Mediophyceae, Bacillariophyta).</title>
        <authorList>
            <person name="Wang Y."/>
            <person name="Chen Y."/>
            <person name="Wang J."/>
            <person name="Liu F."/>
            <person name="Chen N."/>
        </authorList>
    </citation>
    <scope>NUCLEOTIDE SEQUENCE</scope>
</reference>